<sequence>MGFREGKSEPGRVEPGQKKRKSEHSLQHRNRGGGCKMRSPNVEADDRTRLVGARLPSRSSCEMRPHRFYCPPTQRTATTPRKRGYLPRLGERLPQRINPSRGVGLGQVCTTLGNTASTRNMAGRGSVAEARSTWPRDREYDPSQSLGAIQKMG</sequence>
<feature type="compositionally biased region" description="Basic residues" evidence="1">
    <location>
        <begin position="18"/>
        <end position="31"/>
    </location>
</feature>
<feature type="region of interest" description="Disordered" evidence="1">
    <location>
        <begin position="1"/>
        <end position="153"/>
    </location>
</feature>
<gene>
    <name evidence="2" type="ORF">FA13DRAFT_1479524</name>
</gene>
<accession>A0A4Y7SL67</accession>
<dbReference type="Proteomes" id="UP000298030">
    <property type="component" value="Unassembled WGS sequence"/>
</dbReference>
<evidence type="ECO:0000256" key="1">
    <source>
        <dbReference type="SAM" id="MobiDB-lite"/>
    </source>
</evidence>
<organism evidence="2 3">
    <name type="scientific">Coprinellus micaceus</name>
    <name type="common">Glistening ink-cap mushroom</name>
    <name type="synonym">Coprinus micaceus</name>
    <dbReference type="NCBI Taxonomy" id="71717"/>
    <lineage>
        <taxon>Eukaryota</taxon>
        <taxon>Fungi</taxon>
        <taxon>Dikarya</taxon>
        <taxon>Basidiomycota</taxon>
        <taxon>Agaricomycotina</taxon>
        <taxon>Agaricomycetes</taxon>
        <taxon>Agaricomycetidae</taxon>
        <taxon>Agaricales</taxon>
        <taxon>Agaricineae</taxon>
        <taxon>Psathyrellaceae</taxon>
        <taxon>Coprinellus</taxon>
    </lineage>
</organism>
<evidence type="ECO:0000313" key="2">
    <source>
        <dbReference type="EMBL" id="TEB22585.1"/>
    </source>
</evidence>
<proteinExistence type="predicted"/>
<reference evidence="2 3" key="1">
    <citation type="journal article" date="2019" name="Nat. Ecol. Evol.">
        <title>Megaphylogeny resolves global patterns of mushroom evolution.</title>
        <authorList>
            <person name="Varga T."/>
            <person name="Krizsan K."/>
            <person name="Foldi C."/>
            <person name="Dima B."/>
            <person name="Sanchez-Garcia M."/>
            <person name="Sanchez-Ramirez S."/>
            <person name="Szollosi G.J."/>
            <person name="Szarkandi J.G."/>
            <person name="Papp V."/>
            <person name="Albert L."/>
            <person name="Andreopoulos W."/>
            <person name="Angelini C."/>
            <person name="Antonin V."/>
            <person name="Barry K.W."/>
            <person name="Bougher N.L."/>
            <person name="Buchanan P."/>
            <person name="Buyck B."/>
            <person name="Bense V."/>
            <person name="Catcheside P."/>
            <person name="Chovatia M."/>
            <person name="Cooper J."/>
            <person name="Damon W."/>
            <person name="Desjardin D."/>
            <person name="Finy P."/>
            <person name="Geml J."/>
            <person name="Haridas S."/>
            <person name="Hughes K."/>
            <person name="Justo A."/>
            <person name="Karasinski D."/>
            <person name="Kautmanova I."/>
            <person name="Kiss B."/>
            <person name="Kocsube S."/>
            <person name="Kotiranta H."/>
            <person name="LaButti K.M."/>
            <person name="Lechner B.E."/>
            <person name="Liimatainen K."/>
            <person name="Lipzen A."/>
            <person name="Lukacs Z."/>
            <person name="Mihaltcheva S."/>
            <person name="Morgado L.N."/>
            <person name="Niskanen T."/>
            <person name="Noordeloos M.E."/>
            <person name="Ohm R.A."/>
            <person name="Ortiz-Santana B."/>
            <person name="Ovrebo C."/>
            <person name="Racz N."/>
            <person name="Riley R."/>
            <person name="Savchenko A."/>
            <person name="Shiryaev A."/>
            <person name="Soop K."/>
            <person name="Spirin V."/>
            <person name="Szebenyi C."/>
            <person name="Tomsovsky M."/>
            <person name="Tulloss R.E."/>
            <person name="Uehling J."/>
            <person name="Grigoriev I.V."/>
            <person name="Vagvolgyi C."/>
            <person name="Papp T."/>
            <person name="Martin F.M."/>
            <person name="Miettinen O."/>
            <person name="Hibbett D.S."/>
            <person name="Nagy L.G."/>
        </authorList>
    </citation>
    <scope>NUCLEOTIDE SEQUENCE [LARGE SCALE GENOMIC DNA]</scope>
    <source>
        <strain evidence="2 3">FP101781</strain>
    </source>
</reference>
<dbReference type="EMBL" id="QPFP01000089">
    <property type="protein sequence ID" value="TEB22585.1"/>
    <property type="molecule type" value="Genomic_DNA"/>
</dbReference>
<protein>
    <submittedName>
        <fullName evidence="2">Uncharacterized protein</fullName>
    </submittedName>
</protein>
<name>A0A4Y7SL67_COPMI</name>
<feature type="compositionally biased region" description="Polar residues" evidence="1">
    <location>
        <begin position="108"/>
        <end position="120"/>
    </location>
</feature>
<keyword evidence="3" id="KW-1185">Reference proteome</keyword>
<dbReference type="AlphaFoldDB" id="A0A4Y7SL67"/>
<comment type="caution">
    <text evidence="2">The sequence shown here is derived from an EMBL/GenBank/DDBJ whole genome shotgun (WGS) entry which is preliminary data.</text>
</comment>
<evidence type="ECO:0000313" key="3">
    <source>
        <dbReference type="Proteomes" id="UP000298030"/>
    </source>
</evidence>
<feature type="compositionally biased region" description="Basic and acidic residues" evidence="1">
    <location>
        <begin position="1"/>
        <end position="17"/>
    </location>
</feature>